<comment type="caution">
    <text evidence="2">The sequence shown here is derived from an EMBL/GenBank/DDBJ whole genome shotgun (WGS) entry which is preliminary data.</text>
</comment>
<keyword evidence="3" id="KW-1185">Reference proteome</keyword>
<accession>A0ABS4Z2R7</accession>
<proteinExistence type="predicted"/>
<dbReference type="RefSeq" id="WP_210052292.1">
    <property type="nucleotide sequence ID" value="NZ_BAAAMH010000036.1"/>
</dbReference>
<evidence type="ECO:0000313" key="2">
    <source>
        <dbReference type="EMBL" id="MBP2415346.1"/>
    </source>
</evidence>
<evidence type="ECO:0000313" key="3">
    <source>
        <dbReference type="Proteomes" id="UP000758168"/>
    </source>
</evidence>
<reference evidence="2 3" key="1">
    <citation type="submission" date="2021-03" db="EMBL/GenBank/DDBJ databases">
        <title>Sequencing the genomes of 1000 actinobacteria strains.</title>
        <authorList>
            <person name="Klenk H.-P."/>
        </authorList>
    </citation>
    <scope>NUCLEOTIDE SEQUENCE [LARGE SCALE GENOMIC DNA]</scope>
    <source>
        <strain evidence="2 3">DSM 12936</strain>
    </source>
</reference>
<name>A0ABS4Z2R7_9ACTN</name>
<organism evidence="2 3">
    <name type="scientific">Microlunatus capsulatus</name>
    <dbReference type="NCBI Taxonomy" id="99117"/>
    <lineage>
        <taxon>Bacteria</taxon>
        <taxon>Bacillati</taxon>
        <taxon>Actinomycetota</taxon>
        <taxon>Actinomycetes</taxon>
        <taxon>Propionibacteriales</taxon>
        <taxon>Propionibacteriaceae</taxon>
        <taxon>Microlunatus</taxon>
    </lineage>
</organism>
<sequence>MHVLVDLTGVTLAGNAGSTQPAGSPAQRKAARTDRTTRFFEVDQQR</sequence>
<protein>
    <recommendedName>
        <fullName evidence="4">Transposase DDE domain-containing protein</fullName>
    </recommendedName>
</protein>
<dbReference type="Proteomes" id="UP000758168">
    <property type="component" value="Unassembled WGS sequence"/>
</dbReference>
<dbReference type="EMBL" id="JAGIOB010000001">
    <property type="protein sequence ID" value="MBP2415346.1"/>
    <property type="molecule type" value="Genomic_DNA"/>
</dbReference>
<evidence type="ECO:0000256" key="1">
    <source>
        <dbReference type="SAM" id="MobiDB-lite"/>
    </source>
</evidence>
<evidence type="ECO:0008006" key="4">
    <source>
        <dbReference type="Google" id="ProtNLM"/>
    </source>
</evidence>
<feature type="compositionally biased region" description="Basic and acidic residues" evidence="1">
    <location>
        <begin position="31"/>
        <end position="46"/>
    </location>
</feature>
<gene>
    <name evidence="2" type="ORF">JOF54_000268</name>
</gene>
<feature type="region of interest" description="Disordered" evidence="1">
    <location>
        <begin position="1"/>
        <end position="46"/>
    </location>
</feature>